<sequence length="220" mass="23927">MSPTAFERAVAYVGSSTAPSSTELKLRLYSLYKVATTSSRTPTASRPGLLDFSGRAKWDAWSRLGKEDEIARLSDDEVSDWARRAYVDEARALGFAEELDEVQERPGPRKGKKDQMVAVSTLEDSFVDEAPPSRIHELAIDGDVAALEEFLAGDGKGVDLNERDSYGYAPLHLATDRGHADVVKALLAHGADRSLPDEDGNTALDLARLAEHADLVELLS</sequence>
<dbReference type="Proteomes" id="UP000053890">
    <property type="component" value="Unassembled WGS sequence"/>
</dbReference>
<proteinExistence type="predicted"/>
<keyword evidence="2 4" id="KW-0040">ANK repeat</keyword>
<dbReference type="Gene3D" id="1.20.80.10">
    <property type="match status" value="1"/>
</dbReference>
<dbReference type="RefSeq" id="XP_018273849.1">
    <property type="nucleotide sequence ID" value="XM_018415927.1"/>
</dbReference>
<dbReference type="PROSITE" id="PS51228">
    <property type="entry name" value="ACB_2"/>
    <property type="match status" value="1"/>
</dbReference>
<dbReference type="PROSITE" id="PS50088">
    <property type="entry name" value="ANK_REPEAT"/>
    <property type="match status" value="1"/>
</dbReference>
<name>A0A194SBG8_RHOGW</name>
<feature type="domain" description="ACB" evidence="5">
    <location>
        <begin position="2"/>
        <end position="99"/>
    </location>
</feature>
<dbReference type="SUPFAM" id="SSF47027">
    <property type="entry name" value="Acyl-CoA binding protein"/>
    <property type="match status" value="1"/>
</dbReference>
<organism evidence="6 7">
    <name type="scientific">Rhodotorula graminis (strain WP1)</name>
    <dbReference type="NCBI Taxonomy" id="578459"/>
    <lineage>
        <taxon>Eukaryota</taxon>
        <taxon>Fungi</taxon>
        <taxon>Dikarya</taxon>
        <taxon>Basidiomycota</taxon>
        <taxon>Pucciniomycotina</taxon>
        <taxon>Microbotryomycetes</taxon>
        <taxon>Sporidiobolales</taxon>
        <taxon>Sporidiobolaceae</taxon>
        <taxon>Rhodotorula</taxon>
    </lineage>
</organism>
<feature type="repeat" description="ANK" evidence="4">
    <location>
        <begin position="166"/>
        <end position="198"/>
    </location>
</feature>
<dbReference type="PROSITE" id="PS50297">
    <property type="entry name" value="ANK_REP_REGION"/>
    <property type="match status" value="1"/>
</dbReference>
<dbReference type="InterPro" id="IPR036770">
    <property type="entry name" value="Ankyrin_rpt-contain_sf"/>
</dbReference>
<keyword evidence="3" id="KW-0446">Lipid-binding</keyword>
<evidence type="ECO:0000259" key="5">
    <source>
        <dbReference type="PROSITE" id="PS51228"/>
    </source>
</evidence>
<evidence type="ECO:0000256" key="2">
    <source>
        <dbReference type="ARBA" id="ARBA00023043"/>
    </source>
</evidence>
<dbReference type="SUPFAM" id="SSF48403">
    <property type="entry name" value="Ankyrin repeat"/>
    <property type="match status" value="1"/>
</dbReference>
<evidence type="ECO:0000313" key="6">
    <source>
        <dbReference type="EMBL" id="KPV77800.1"/>
    </source>
</evidence>
<dbReference type="AlphaFoldDB" id="A0A194SBG8"/>
<keyword evidence="7" id="KW-1185">Reference proteome</keyword>
<dbReference type="PANTHER" id="PTHR24119:SF0">
    <property type="entry name" value="ACYL-COA-BINDING DOMAIN-CONTAINING PROTEIN 6"/>
    <property type="match status" value="1"/>
</dbReference>
<keyword evidence="1" id="KW-0677">Repeat</keyword>
<dbReference type="InterPro" id="IPR002110">
    <property type="entry name" value="Ankyrin_rpt"/>
</dbReference>
<evidence type="ECO:0000313" key="7">
    <source>
        <dbReference type="Proteomes" id="UP000053890"/>
    </source>
</evidence>
<dbReference type="InterPro" id="IPR014352">
    <property type="entry name" value="FERM/acyl-CoA-bd_prot_sf"/>
</dbReference>
<reference evidence="6 7" key="1">
    <citation type="journal article" date="2015" name="Front. Microbiol.">
        <title>Genome sequence of the plant growth promoting endophytic yeast Rhodotorula graminis WP1.</title>
        <authorList>
            <person name="Firrincieli A."/>
            <person name="Otillar R."/>
            <person name="Salamov A."/>
            <person name="Schmutz J."/>
            <person name="Khan Z."/>
            <person name="Redman R.S."/>
            <person name="Fleck N.D."/>
            <person name="Lindquist E."/>
            <person name="Grigoriev I.V."/>
            <person name="Doty S.L."/>
        </authorList>
    </citation>
    <scope>NUCLEOTIDE SEQUENCE [LARGE SCALE GENOMIC DNA]</scope>
    <source>
        <strain evidence="6 7">WP1</strain>
    </source>
</reference>
<dbReference type="OMA" id="ARSKWQA"/>
<evidence type="ECO:0000256" key="1">
    <source>
        <dbReference type="ARBA" id="ARBA00022737"/>
    </source>
</evidence>
<dbReference type="OrthoDB" id="341259at2759"/>
<dbReference type="Gene3D" id="1.25.40.20">
    <property type="entry name" value="Ankyrin repeat-containing domain"/>
    <property type="match status" value="1"/>
</dbReference>
<protein>
    <recommendedName>
        <fullName evidence="5">ACB domain-containing protein</fullName>
    </recommendedName>
</protein>
<dbReference type="InterPro" id="IPR000582">
    <property type="entry name" value="Acyl-CoA-binding_protein"/>
</dbReference>
<evidence type="ECO:0000256" key="3">
    <source>
        <dbReference type="ARBA" id="ARBA00023121"/>
    </source>
</evidence>
<dbReference type="Pfam" id="PF12796">
    <property type="entry name" value="Ank_2"/>
    <property type="match status" value="1"/>
</dbReference>
<dbReference type="STRING" id="578459.A0A194SBG8"/>
<accession>A0A194SBG8</accession>
<dbReference type="GeneID" id="28976375"/>
<dbReference type="GO" id="GO:0000062">
    <property type="term" value="F:fatty-acyl-CoA binding"/>
    <property type="evidence" value="ECO:0007669"/>
    <property type="project" value="InterPro"/>
</dbReference>
<dbReference type="PANTHER" id="PTHR24119">
    <property type="entry name" value="ACYL-COA-BINDING DOMAIN-CONTAINING PROTEIN 6"/>
    <property type="match status" value="1"/>
</dbReference>
<gene>
    <name evidence="6" type="ORF">RHOBADRAFT_51609</name>
</gene>
<evidence type="ECO:0000256" key="4">
    <source>
        <dbReference type="PROSITE-ProRule" id="PRU00023"/>
    </source>
</evidence>
<dbReference type="SMART" id="SM00248">
    <property type="entry name" value="ANK"/>
    <property type="match status" value="1"/>
</dbReference>
<dbReference type="Pfam" id="PF00887">
    <property type="entry name" value="ACBP"/>
    <property type="match status" value="1"/>
</dbReference>
<dbReference type="EMBL" id="KQ474074">
    <property type="protein sequence ID" value="KPV77800.1"/>
    <property type="molecule type" value="Genomic_DNA"/>
</dbReference>
<dbReference type="InterPro" id="IPR035984">
    <property type="entry name" value="Acyl-CoA-binding_sf"/>
</dbReference>